<dbReference type="Proteomes" id="UP000595460">
    <property type="component" value="Chromosome"/>
</dbReference>
<feature type="compositionally biased region" description="Low complexity" evidence="1">
    <location>
        <begin position="124"/>
        <end position="148"/>
    </location>
</feature>
<dbReference type="RefSeq" id="WP_201652275.1">
    <property type="nucleotide sequence ID" value="NZ_CP068047.1"/>
</dbReference>
<accession>A0ABX7BRF2</accession>
<proteinExistence type="predicted"/>
<gene>
    <name evidence="2" type="ORF">JI749_08860</name>
</gene>
<organism evidence="2 3">
    <name type="scientific">Devosia oryziradicis</name>
    <dbReference type="NCBI Taxonomy" id="2801335"/>
    <lineage>
        <taxon>Bacteria</taxon>
        <taxon>Pseudomonadati</taxon>
        <taxon>Pseudomonadota</taxon>
        <taxon>Alphaproteobacteria</taxon>
        <taxon>Hyphomicrobiales</taxon>
        <taxon>Devosiaceae</taxon>
        <taxon>Devosia</taxon>
    </lineage>
</organism>
<keyword evidence="3" id="KW-1185">Reference proteome</keyword>
<reference evidence="2 3" key="1">
    <citation type="submission" date="2021-01" db="EMBL/GenBank/DDBJ databases">
        <title>Genome seq and assembly of Devosia sp. G19.</title>
        <authorList>
            <person name="Chhetri G."/>
        </authorList>
    </citation>
    <scope>NUCLEOTIDE SEQUENCE [LARGE SCALE GENOMIC DNA]</scope>
    <source>
        <strain evidence="2 3">G19</strain>
    </source>
</reference>
<dbReference type="EMBL" id="CP068047">
    <property type="protein sequence ID" value="QQR34508.1"/>
    <property type="molecule type" value="Genomic_DNA"/>
</dbReference>
<protein>
    <submittedName>
        <fullName evidence="2">Uncharacterized protein</fullName>
    </submittedName>
</protein>
<sequence>MNIDRRITNGLAWAGVLLVVGVPTADLLSAQFMGKPAAPAPEQIAIVRPVAPVPAPLSQRPAAPVAEQVAAVAPAKPVAEPAKPAVASTKPVVAPATQTADAVDAFLQSGRQLPSYITGADVPASPAAPTTVAATTPTRPVISTTPAPVTQPPAVDPIEVASIAPQKVAPTPMPLSMRPKPVPVALVRDPVVIPPALTPAPSTGAVRPPANVTSADLQDWETGPLSDFLAQRQAGQAVDADGFFLDEAPQRPRRDRIIAREVEPFFFFGD</sequence>
<evidence type="ECO:0000313" key="2">
    <source>
        <dbReference type="EMBL" id="QQR34508.1"/>
    </source>
</evidence>
<evidence type="ECO:0000313" key="3">
    <source>
        <dbReference type="Proteomes" id="UP000595460"/>
    </source>
</evidence>
<name>A0ABX7BRF2_9HYPH</name>
<feature type="region of interest" description="Disordered" evidence="1">
    <location>
        <begin position="124"/>
        <end position="153"/>
    </location>
</feature>
<evidence type="ECO:0000256" key="1">
    <source>
        <dbReference type="SAM" id="MobiDB-lite"/>
    </source>
</evidence>